<dbReference type="OrthoDB" id="26149at2759"/>
<keyword evidence="4" id="KW-0963">Cytoplasm</keyword>
<dbReference type="Gene3D" id="1.25.10.10">
    <property type="entry name" value="Leucine-rich Repeat Variant"/>
    <property type="match status" value="2"/>
</dbReference>
<keyword evidence="6" id="KW-0496">Mitochondrion</keyword>
<dbReference type="AlphaFoldDB" id="A0A177WGY9"/>
<dbReference type="PANTHER" id="PTHR10957">
    <property type="entry name" value="RAP1 GTPASE-GDP DISSOCIATION STIMULATOR 1"/>
    <property type="match status" value="1"/>
</dbReference>
<dbReference type="SMART" id="SM00185">
    <property type="entry name" value="ARM"/>
    <property type="match status" value="3"/>
</dbReference>
<evidence type="ECO:0000313" key="8">
    <source>
        <dbReference type="Proteomes" id="UP000077115"/>
    </source>
</evidence>
<proteinExistence type="predicted"/>
<dbReference type="GO" id="GO:0005739">
    <property type="term" value="C:mitochondrion"/>
    <property type="evidence" value="ECO:0007669"/>
    <property type="project" value="UniProtKB-SubCell"/>
</dbReference>
<evidence type="ECO:0000256" key="3">
    <source>
        <dbReference type="ARBA" id="ARBA00004514"/>
    </source>
</evidence>
<accession>A0A177WGY9</accession>
<gene>
    <name evidence="7" type="ORF">BDEG_22919</name>
</gene>
<dbReference type="GO" id="GO:0005783">
    <property type="term" value="C:endoplasmic reticulum"/>
    <property type="evidence" value="ECO:0007669"/>
    <property type="project" value="UniProtKB-SubCell"/>
</dbReference>
<organism evidence="7 8">
    <name type="scientific">Batrachochytrium dendrobatidis (strain JEL423)</name>
    <dbReference type="NCBI Taxonomy" id="403673"/>
    <lineage>
        <taxon>Eukaryota</taxon>
        <taxon>Fungi</taxon>
        <taxon>Fungi incertae sedis</taxon>
        <taxon>Chytridiomycota</taxon>
        <taxon>Chytridiomycota incertae sedis</taxon>
        <taxon>Chytridiomycetes</taxon>
        <taxon>Rhizophydiales</taxon>
        <taxon>Rhizophydiales incertae sedis</taxon>
        <taxon>Batrachochytrium</taxon>
    </lineage>
</organism>
<dbReference type="GO" id="GO:0005829">
    <property type="term" value="C:cytosol"/>
    <property type="evidence" value="ECO:0007669"/>
    <property type="project" value="UniProtKB-SubCell"/>
</dbReference>
<comment type="subcellular location">
    <subcellularLocation>
        <location evidence="3">Cytoplasm</location>
        <location evidence="3">Cytosol</location>
    </subcellularLocation>
    <subcellularLocation>
        <location evidence="2">Endoplasmic reticulum</location>
    </subcellularLocation>
    <subcellularLocation>
        <location evidence="1">Mitochondrion</location>
    </subcellularLocation>
</comment>
<evidence type="ECO:0000256" key="1">
    <source>
        <dbReference type="ARBA" id="ARBA00004173"/>
    </source>
</evidence>
<dbReference type="EMBL" id="DS022302">
    <property type="protein sequence ID" value="OAJ39042.1"/>
    <property type="molecule type" value="Genomic_DNA"/>
</dbReference>
<evidence type="ECO:0000313" key="7">
    <source>
        <dbReference type="EMBL" id="OAJ39042.1"/>
    </source>
</evidence>
<reference evidence="7 8" key="1">
    <citation type="submission" date="2006-10" db="EMBL/GenBank/DDBJ databases">
        <title>The Genome Sequence of Batrachochytrium dendrobatidis JEL423.</title>
        <authorList>
            <consortium name="The Broad Institute Genome Sequencing Platform"/>
            <person name="Birren B."/>
            <person name="Lander E."/>
            <person name="Galagan J."/>
            <person name="Cuomo C."/>
            <person name="Devon K."/>
            <person name="Jaffe D."/>
            <person name="Butler J."/>
            <person name="Alvarez P."/>
            <person name="Gnerre S."/>
            <person name="Grabherr M."/>
            <person name="Kleber M."/>
            <person name="Mauceli E."/>
            <person name="Brockman W."/>
            <person name="Young S."/>
            <person name="LaButti K."/>
            <person name="Sykes S."/>
            <person name="DeCaprio D."/>
            <person name="Crawford M."/>
            <person name="Koehrsen M."/>
            <person name="Engels R."/>
            <person name="Montgomery P."/>
            <person name="Pearson M."/>
            <person name="Howarth C."/>
            <person name="Larson L."/>
            <person name="White J."/>
            <person name="O'Leary S."/>
            <person name="Kodira C."/>
            <person name="Zeng Q."/>
            <person name="Yandava C."/>
            <person name="Alvarado L."/>
            <person name="Longcore J."/>
            <person name="James T."/>
        </authorList>
    </citation>
    <scope>NUCLEOTIDE SEQUENCE [LARGE SCALE GENOMIC DNA]</scope>
    <source>
        <strain evidence="7 8">JEL423</strain>
    </source>
</reference>
<name>A0A177WGY9_BATDL</name>
<dbReference type="InterPro" id="IPR011989">
    <property type="entry name" value="ARM-like"/>
</dbReference>
<dbReference type="GO" id="GO:0005085">
    <property type="term" value="F:guanyl-nucleotide exchange factor activity"/>
    <property type="evidence" value="ECO:0007669"/>
    <property type="project" value="InterPro"/>
</dbReference>
<dbReference type="STRING" id="403673.A0A177WGY9"/>
<evidence type="ECO:0000256" key="6">
    <source>
        <dbReference type="ARBA" id="ARBA00023128"/>
    </source>
</evidence>
<dbReference type="SUPFAM" id="SSF48371">
    <property type="entry name" value="ARM repeat"/>
    <property type="match status" value="1"/>
</dbReference>
<evidence type="ECO:0000256" key="4">
    <source>
        <dbReference type="ARBA" id="ARBA00022490"/>
    </source>
</evidence>
<protein>
    <submittedName>
        <fullName evidence="7">Uncharacterized protein</fullName>
    </submittedName>
</protein>
<dbReference type="VEuPathDB" id="FungiDB:BDEG_22919"/>
<dbReference type="InterPro" id="IPR040144">
    <property type="entry name" value="RAP1GDS1"/>
</dbReference>
<evidence type="ECO:0000256" key="5">
    <source>
        <dbReference type="ARBA" id="ARBA00022824"/>
    </source>
</evidence>
<dbReference type="InterPro" id="IPR000225">
    <property type="entry name" value="Armadillo"/>
</dbReference>
<keyword evidence="5" id="KW-0256">Endoplasmic reticulum</keyword>
<sequence>MTNTVQDLDAITADIIALTPKDDAAREALSTQAGVFRFLKDSLETLTAADLNLPDSSKHLQLAITLAKLIAEVAKYEPARQSFAEMKSIPMLVNLHSQSTKHLLSSTAAHPMDELTVQTLRALANLCFDHESNRDIIGELKGAASSVVLPLSSVNSLVIQTACGALVNISMDNEFIQTEMVNADAISLLLKLLDKVDVTPCADEALENAFPSAIRALSNLVEPEIGIAQLIQKNGLVMILGLIKKMHEIVLRPTVSSDEYDRAMNMLDGLAIVLETIGEKESVQREIFVKNQLVILLDFVDHQPTCKHATQTKDDENSDISYFHIRKAMARVVITVTMNDENMKELVQQDSIIARFHSWMICGLNSSTHKVEEDIRMSGALSIGNLARSDATCLKLVEHHRAGSALIALLKLEVDHLRTVGGAYEEAKSSIKVLHAVIGALKNLSLAAAVRPVLGSIGTIERIVSLFEFEHLKPVHYSCIGVLKNLTAGMNDSNVYRLLTGLVPAENTTLANLTAPSSNPISPLGRFVSLIWKATADNDTGIRNEGGRVITNLVRAIHRTKATQFLNILFDFNCIIPLVQIVTGATLTKPNQASPTGDTEFVEDHHVRFDALPIEGQVFPMIQNEGIVALTLICSMHPASTSKIIRFNASLIPTLFQILKSGLAAYTPTDSEVKLSQPLSMDRSTSTSPRSSVLTEPTVYSLQTKTNVCLLLRTLMATEPDFVTRIAPHLKPLIQVLMDNENAEKSIDVLASEAAALSPKHTGDDMIVDDAHVQVKEMLTRTSTFSAKGLTMGVPTRQKLLEQYSGSLDLNDPVFPFKEVLKQLMDILP</sequence>
<dbReference type="Proteomes" id="UP000077115">
    <property type="component" value="Unassembled WGS sequence"/>
</dbReference>
<reference evidence="7 8" key="2">
    <citation type="submission" date="2016-05" db="EMBL/GenBank/DDBJ databases">
        <title>Lineage-specific infection strategies underlie the spectrum of fungal disease in amphibians.</title>
        <authorList>
            <person name="Cuomo C.A."/>
            <person name="Farrer R.A."/>
            <person name="James T."/>
            <person name="Longcore J."/>
            <person name="Birren B."/>
        </authorList>
    </citation>
    <scope>NUCLEOTIDE SEQUENCE [LARGE SCALE GENOMIC DNA]</scope>
    <source>
        <strain evidence="7 8">JEL423</strain>
    </source>
</reference>
<dbReference type="InterPro" id="IPR016024">
    <property type="entry name" value="ARM-type_fold"/>
</dbReference>
<evidence type="ECO:0000256" key="2">
    <source>
        <dbReference type="ARBA" id="ARBA00004240"/>
    </source>
</evidence>